<dbReference type="GO" id="GO:0002949">
    <property type="term" value="P:tRNA threonylcarbamoyladenosine modification"/>
    <property type="evidence" value="ECO:0007669"/>
    <property type="project" value="TreeGrafter"/>
</dbReference>
<organism evidence="10 11">
    <name type="scientific">Amniculicola lignicola CBS 123094</name>
    <dbReference type="NCBI Taxonomy" id="1392246"/>
    <lineage>
        <taxon>Eukaryota</taxon>
        <taxon>Fungi</taxon>
        <taxon>Dikarya</taxon>
        <taxon>Ascomycota</taxon>
        <taxon>Pezizomycotina</taxon>
        <taxon>Dothideomycetes</taxon>
        <taxon>Pleosporomycetidae</taxon>
        <taxon>Pleosporales</taxon>
        <taxon>Amniculicolaceae</taxon>
        <taxon>Amniculicola</taxon>
    </lineage>
</organism>
<comment type="subcellular location">
    <subcellularLocation>
        <location evidence="1">Nucleus</location>
    </subcellularLocation>
</comment>
<protein>
    <recommendedName>
        <fullName evidence="4">EKC/KEOPS complex subunit CGI121</fullName>
    </recommendedName>
    <alternativeName>
        <fullName evidence="3">EKC/KEOPS complex subunit cgi121</fullName>
    </alternativeName>
</protein>
<comment type="similarity">
    <text evidence="2 8">Belongs to the CGI121/TPRKB family.</text>
</comment>
<keyword evidence="11" id="KW-1185">Reference proteome</keyword>
<reference evidence="10" key="1">
    <citation type="journal article" date="2020" name="Stud. Mycol.">
        <title>101 Dothideomycetes genomes: a test case for predicting lifestyles and emergence of pathogens.</title>
        <authorList>
            <person name="Haridas S."/>
            <person name="Albert R."/>
            <person name="Binder M."/>
            <person name="Bloem J."/>
            <person name="Labutti K."/>
            <person name="Salamov A."/>
            <person name="Andreopoulos B."/>
            <person name="Baker S."/>
            <person name="Barry K."/>
            <person name="Bills G."/>
            <person name="Bluhm B."/>
            <person name="Cannon C."/>
            <person name="Castanera R."/>
            <person name="Culley D."/>
            <person name="Daum C."/>
            <person name="Ezra D."/>
            <person name="Gonzalez J."/>
            <person name="Henrissat B."/>
            <person name="Kuo A."/>
            <person name="Liang C."/>
            <person name="Lipzen A."/>
            <person name="Lutzoni F."/>
            <person name="Magnuson J."/>
            <person name="Mondo S."/>
            <person name="Nolan M."/>
            <person name="Ohm R."/>
            <person name="Pangilinan J."/>
            <person name="Park H.-J."/>
            <person name="Ramirez L."/>
            <person name="Alfaro M."/>
            <person name="Sun H."/>
            <person name="Tritt A."/>
            <person name="Yoshinaga Y."/>
            <person name="Zwiers L.-H."/>
            <person name="Turgeon B."/>
            <person name="Goodwin S."/>
            <person name="Spatafora J."/>
            <person name="Crous P."/>
            <person name="Grigoriev I."/>
        </authorList>
    </citation>
    <scope>NUCLEOTIDE SEQUENCE</scope>
    <source>
        <strain evidence="10">CBS 123094</strain>
    </source>
</reference>
<name>A0A6A5WN33_9PLEO</name>
<dbReference type="InterPro" id="IPR013926">
    <property type="entry name" value="CGI121/TPRKB"/>
</dbReference>
<evidence type="ECO:0000256" key="6">
    <source>
        <dbReference type="ARBA" id="ARBA00023242"/>
    </source>
</evidence>
<feature type="region of interest" description="Disordered" evidence="9">
    <location>
        <begin position="120"/>
        <end position="150"/>
    </location>
</feature>
<evidence type="ECO:0000256" key="5">
    <source>
        <dbReference type="ARBA" id="ARBA00022694"/>
    </source>
</evidence>
<keyword evidence="6 8" id="KW-0539">Nucleus</keyword>
<dbReference type="InterPro" id="IPR036504">
    <property type="entry name" value="CGI121/TPRKB_sf"/>
</dbReference>
<dbReference type="EMBL" id="ML977579">
    <property type="protein sequence ID" value="KAF2002169.1"/>
    <property type="molecule type" value="Genomic_DNA"/>
</dbReference>
<evidence type="ECO:0000256" key="3">
    <source>
        <dbReference type="ARBA" id="ARBA00015316"/>
    </source>
</evidence>
<evidence type="ECO:0000256" key="4">
    <source>
        <dbReference type="ARBA" id="ARBA00016009"/>
    </source>
</evidence>
<feature type="region of interest" description="Disordered" evidence="9">
    <location>
        <begin position="200"/>
        <end position="225"/>
    </location>
</feature>
<proteinExistence type="inferred from homology"/>
<evidence type="ECO:0000313" key="11">
    <source>
        <dbReference type="Proteomes" id="UP000799779"/>
    </source>
</evidence>
<dbReference type="AlphaFoldDB" id="A0A6A5WN33"/>
<evidence type="ECO:0000256" key="2">
    <source>
        <dbReference type="ARBA" id="ARBA00005546"/>
    </source>
</evidence>
<evidence type="ECO:0000256" key="8">
    <source>
        <dbReference type="RuleBase" id="RU004398"/>
    </source>
</evidence>
<gene>
    <name evidence="10" type="ORF">P154DRAFT_618900</name>
</gene>
<keyword evidence="5" id="KW-0819">tRNA processing</keyword>
<dbReference type="SUPFAM" id="SSF143870">
    <property type="entry name" value="PF0523-like"/>
    <property type="match status" value="1"/>
</dbReference>
<dbReference type="GO" id="GO:0000408">
    <property type="term" value="C:EKC/KEOPS complex"/>
    <property type="evidence" value="ECO:0007669"/>
    <property type="project" value="TreeGrafter"/>
</dbReference>
<dbReference type="OrthoDB" id="329139at2759"/>
<dbReference type="Pfam" id="PF08617">
    <property type="entry name" value="CGI-121"/>
    <property type="match status" value="1"/>
</dbReference>
<accession>A0A6A5WN33</accession>
<sequence>MAVVRTFHLPHYEAYPVHICLFSDVTNAAFLRRQLLEANPEFDYAFLDASMILTPTHLLTATFLALHSTLTHRAKTRTPHSELVFRLHPNNNIGEAYRKFGIHDTSTHVIAVKLGLPYSGGGGEGEGGEGEGEEGGKGGEGKDGDGEGIRTSVSAASVSKHLGDHVQGTSVEISADGGNLGRWCDVGKVRKVYKLGDGKAGKGKGKRGGDVGGMDGVDGDGDERKEMESVIMGIMTIKGS</sequence>
<dbReference type="PANTHER" id="PTHR15840:SF10">
    <property type="entry name" value="EKC_KEOPS COMPLEX SUBUNIT TPRKB"/>
    <property type="match status" value="1"/>
</dbReference>
<feature type="compositionally biased region" description="Basic and acidic residues" evidence="9">
    <location>
        <begin position="134"/>
        <end position="148"/>
    </location>
</feature>
<dbReference type="Proteomes" id="UP000799779">
    <property type="component" value="Unassembled WGS sequence"/>
</dbReference>
<dbReference type="GO" id="GO:0005634">
    <property type="term" value="C:nucleus"/>
    <property type="evidence" value="ECO:0007669"/>
    <property type="project" value="UniProtKB-SubCell"/>
</dbReference>
<comment type="function">
    <text evidence="7">Component of the EKC/KEOPS complex that is required for the formation of a threonylcarbamoyl group on adenosine at position 37 (t(6)A37) in tRNAs that read codons beginning with adenine. The complex is probably involved in the transfer of the threonylcarbamoyl moiety of threonylcarbamoyl-AMP (TC-AMP) to the N6 group of A37. CGI121 acts as an allosteric effector that regulates the t(6)A activity of the complex. The EKC/KEOPS complex also promotes both telomere uncapping and telomere elongation. The complex is required for efficient recruitment of transcriptional coactivators. CGI121 is not required for tRNA modification.</text>
</comment>
<evidence type="ECO:0000256" key="1">
    <source>
        <dbReference type="ARBA" id="ARBA00004123"/>
    </source>
</evidence>
<dbReference type="PANTHER" id="PTHR15840">
    <property type="entry name" value="CGI-121 FAMILY MEMBER"/>
    <property type="match status" value="1"/>
</dbReference>
<evidence type="ECO:0000256" key="9">
    <source>
        <dbReference type="SAM" id="MobiDB-lite"/>
    </source>
</evidence>
<evidence type="ECO:0000256" key="7">
    <source>
        <dbReference type="ARBA" id="ARBA00025043"/>
    </source>
</evidence>
<evidence type="ECO:0000313" key="10">
    <source>
        <dbReference type="EMBL" id="KAF2002169.1"/>
    </source>
</evidence>
<dbReference type="GO" id="GO:0005829">
    <property type="term" value="C:cytosol"/>
    <property type="evidence" value="ECO:0007669"/>
    <property type="project" value="TreeGrafter"/>
</dbReference>
<dbReference type="Gene3D" id="3.30.2380.10">
    <property type="entry name" value="CGI121/TPRKB"/>
    <property type="match status" value="1"/>
</dbReference>